<reference evidence="4" key="1">
    <citation type="journal article" date="2015" name="Nature">
        <title>Complex archaea that bridge the gap between prokaryotes and eukaryotes.</title>
        <authorList>
            <person name="Spang A."/>
            <person name="Saw J.H."/>
            <person name="Jorgensen S.L."/>
            <person name="Zaremba-Niedzwiedzka K."/>
            <person name="Martijn J."/>
            <person name="Lind A.E."/>
            <person name="van Eijk R."/>
            <person name="Schleper C."/>
            <person name="Guy L."/>
            <person name="Ettema T.J."/>
        </authorList>
    </citation>
    <scope>NUCLEOTIDE SEQUENCE</scope>
</reference>
<organism evidence="4">
    <name type="scientific">marine sediment metagenome</name>
    <dbReference type="NCBI Taxonomy" id="412755"/>
    <lineage>
        <taxon>unclassified sequences</taxon>
        <taxon>metagenomes</taxon>
        <taxon>ecological metagenomes</taxon>
    </lineage>
</organism>
<dbReference type="InterPro" id="IPR002941">
    <property type="entry name" value="DNA_methylase_N4/N6"/>
</dbReference>
<dbReference type="Pfam" id="PF01555">
    <property type="entry name" value="N6_N4_Mtase"/>
    <property type="match status" value="1"/>
</dbReference>
<dbReference type="AlphaFoldDB" id="A0A0F8ZTL8"/>
<comment type="caution">
    <text evidence="4">The sequence shown here is derived from an EMBL/GenBank/DDBJ whole genome shotgun (WGS) entry which is preliminary data.</text>
</comment>
<evidence type="ECO:0000259" key="3">
    <source>
        <dbReference type="Pfam" id="PF01555"/>
    </source>
</evidence>
<evidence type="ECO:0000256" key="1">
    <source>
        <dbReference type="ARBA" id="ARBA00022603"/>
    </source>
</evidence>
<dbReference type="EMBL" id="LAZR01058503">
    <property type="protein sequence ID" value="KKK69749.1"/>
    <property type="molecule type" value="Genomic_DNA"/>
</dbReference>
<keyword evidence="2" id="KW-0808">Transferase</keyword>
<feature type="domain" description="DNA methylase N-4/N-6" evidence="3">
    <location>
        <begin position="197"/>
        <end position="268"/>
    </location>
</feature>
<feature type="non-terminal residue" evidence="4">
    <location>
        <position position="1"/>
    </location>
</feature>
<dbReference type="Gene3D" id="3.40.50.150">
    <property type="entry name" value="Vaccinia Virus protein VP39"/>
    <property type="match status" value="1"/>
</dbReference>
<dbReference type="GO" id="GO:0008170">
    <property type="term" value="F:N-methyltransferase activity"/>
    <property type="evidence" value="ECO:0007669"/>
    <property type="project" value="InterPro"/>
</dbReference>
<evidence type="ECO:0000256" key="2">
    <source>
        <dbReference type="ARBA" id="ARBA00022679"/>
    </source>
</evidence>
<dbReference type="GO" id="GO:0003677">
    <property type="term" value="F:DNA binding"/>
    <property type="evidence" value="ECO:0007669"/>
    <property type="project" value="InterPro"/>
</dbReference>
<gene>
    <name evidence="4" type="ORF">LCGC14_2930910</name>
</gene>
<proteinExistence type="predicted"/>
<dbReference type="GO" id="GO:0032259">
    <property type="term" value="P:methylation"/>
    <property type="evidence" value="ECO:0007669"/>
    <property type="project" value="UniProtKB-KW"/>
</dbReference>
<dbReference type="SUPFAM" id="SSF53335">
    <property type="entry name" value="S-adenosyl-L-methionine-dependent methyltransferases"/>
    <property type="match status" value="1"/>
</dbReference>
<dbReference type="PRINTS" id="PR00508">
    <property type="entry name" value="S21N4MTFRASE"/>
</dbReference>
<evidence type="ECO:0000313" key="4">
    <source>
        <dbReference type="EMBL" id="KKK69749.1"/>
    </source>
</evidence>
<keyword evidence="1" id="KW-0489">Methyltransferase</keyword>
<dbReference type="InterPro" id="IPR029063">
    <property type="entry name" value="SAM-dependent_MTases_sf"/>
</dbReference>
<accession>A0A0F8ZTL8</accession>
<dbReference type="CDD" id="cd02440">
    <property type="entry name" value="AdoMet_MTases"/>
    <property type="match status" value="1"/>
</dbReference>
<name>A0A0F8ZTL8_9ZZZZ</name>
<dbReference type="InterPro" id="IPR001091">
    <property type="entry name" value="RM_Methyltransferase"/>
</dbReference>
<protein>
    <recommendedName>
        <fullName evidence="3">DNA methylase N-4/N-6 domain-containing protein</fullName>
    </recommendedName>
</protein>
<sequence>TKRAIEIDLTTFGEVEATPLPQIQMEGTDALAGLDLDMNLDTPLPASSFENFEILNEDFRQWADRYTGPRFNFVHCDFPYGINLHESDLYKTAAKDHSYDDSEDIYESLCDALIYAKDTILSASCHIMFWFPMSKYWGTYRLFLDQGFRVEQYPLFWMKSDKMGIIPDPARGPRRIYETAFIMSLGDRKVLKPTVNGAHYPSGGKDKEHASQKPQEMLEDFFRMFVDEETIALDPTCGSGTALSACIKLGARSVVGLDVSASCVELAEDNCRNQFTLNLKE</sequence>